<accession>A0ABR0R5T8</accession>
<dbReference type="InterPro" id="IPR029067">
    <property type="entry name" value="CDC48_domain_2-like_sf"/>
</dbReference>
<keyword evidence="1" id="KW-0547">Nucleotide-binding</keyword>
<keyword evidence="8" id="KW-1185">Reference proteome</keyword>
<comment type="caution">
    <text evidence="7">The sequence shown here is derived from an EMBL/GenBank/DDBJ whole genome shotgun (WGS) entry which is preliminary data.</text>
</comment>
<dbReference type="Gene3D" id="1.10.8.60">
    <property type="match status" value="1"/>
</dbReference>
<proteinExistence type="predicted"/>
<protein>
    <recommendedName>
        <fullName evidence="6">NAB domain-containing protein</fullName>
    </recommendedName>
</protein>
<evidence type="ECO:0000256" key="5">
    <source>
        <dbReference type="SAM" id="MobiDB-lite"/>
    </source>
</evidence>
<evidence type="ECO:0000256" key="3">
    <source>
        <dbReference type="ARBA" id="ARBA00023054"/>
    </source>
</evidence>
<reference evidence="7 8" key="1">
    <citation type="submission" date="2023-03" db="EMBL/GenBank/DDBJ databases">
        <title>WGS of Gossypium arboreum.</title>
        <authorList>
            <person name="Yu D."/>
        </authorList>
    </citation>
    <scope>NUCLEOTIDE SEQUENCE [LARGE SCALE GENOMIC DNA]</scope>
    <source>
        <tissue evidence="7">Leaf</tissue>
    </source>
</reference>
<evidence type="ECO:0000256" key="1">
    <source>
        <dbReference type="ARBA" id="ARBA00022741"/>
    </source>
</evidence>
<dbReference type="Proteomes" id="UP001358586">
    <property type="component" value="Chromosome 1"/>
</dbReference>
<dbReference type="PANTHER" id="PTHR23077">
    <property type="entry name" value="AAA-FAMILY ATPASE"/>
    <property type="match status" value="1"/>
</dbReference>
<keyword evidence="3 4" id="KW-0175">Coiled coil</keyword>
<dbReference type="EMBL" id="JARKNE010000001">
    <property type="protein sequence ID" value="KAK5846955.1"/>
    <property type="molecule type" value="Genomic_DNA"/>
</dbReference>
<dbReference type="InterPro" id="IPR041569">
    <property type="entry name" value="AAA_lid_3"/>
</dbReference>
<feature type="coiled-coil region" evidence="4">
    <location>
        <begin position="559"/>
        <end position="697"/>
    </location>
</feature>
<sequence>MKMVEFMVIKTDPTEYCVVAADTEIFCKGEPIRREDEDRVVANETGAFFFCINGPEICPKLAGESGSNLRKAFEEAEKNAPSIFMDEIDSTAPKREKTNATNCPNSIDPALRRVGWFDKEIDIGVPYEVGRLEVLRIHTKNMKLSDEVDLERIAKDTQGNVGADLAALCTEAALQCIREKMDVIDLEDDSIDADILNSMAVTNEHFQTTDGTSNPSALRETVSDLLSFELSLSTVLNWVLDLVTQVVEVPNTVQYPVEHPEKFEKFDMSPSKGAIANECQANFISVKVPELLTMWFGESEGNVREVFDKARQSAPRFHCYTARKHKPPHCKEKRKHQNLQPPKQVAIQSLFVSLYFVPDSSSFIFKRMAKSSAQLTRSMKRIESRKSHSWWWDSHSSPKNSKWLAENLEEMDRRVKHMLKLIEEDGDSFAKKAEMYYQKRPELVSQVEGFYRMYRSLAERHDLLTAEWRKNILSDLQSQDSGISDVSSDLPSICTSPDQRPRRRKSHQLAAGGSSSDVRPKGDKPSSPTDSEPESEDSSINIHSVLSGNEDDQEVSGHMVLLEIELHEAKEKLLMLEDENTDLLARIREHEERAKTANSALGLQNKIGALEKENEHEDSKMEALLEELRIAKEMLEGSEKEIATLKLEKKQLDDKIQDLHGQIDTAQREIMTWKTKLDTEKQEVSKLQERLAMAKNSLSDRDHEIHYLKKAVSDAEHKNFPKKANTNAEMSRSSEEQICLEERLRGWESCGHSLEEEIRKTANEKRESEESLQSEIEVLKLEIAKRSDCIEVLHDNLEYVKSERDELKGYIISLKAKVNSKEDRIVRMKKHLHHLYMEHVKVTAEAEGAHRLVDELLSKGKELEDEIEQQRTMILERDEEKREAIRQLCFSLEHYRYENRALRQAVIDHKRIPVLTT</sequence>
<feature type="region of interest" description="Disordered" evidence="5">
    <location>
        <begin position="479"/>
        <end position="539"/>
    </location>
</feature>
<dbReference type="Pfam" id="PF07765">
    <property type="entry name" value="KIP1"/>
    <property type="match status" value="1"/>
</dbReference>
<organism evidence="7 8">
    <name type="scientific">Gossypium arboreum</name>
    <name type="common">Tree cotton</name>
    <name type="synonym">Gossypium nanking</name>
    <dbReference type="NCBI Taxonomy" id="29729"/>
    <lineage>
        <taxon>Eukaryota</taxon>
        <taxon>Viridiplantae</taxon>
        <taxon>Streptophyta</taxon>
        <taxon>Embryophyta</taxon>
        <taxon>Tracheophyta</taxon>
        <taxon>Spermatophyta</taxon>
        <taxon>Magnoliopsida</taxon>
        <taxon>eudicotyledons</taxon>
        <taxon>Gunneridae</taxon>
        <taxon>Pentapetalae</taxon>
        <taxon>rosids</taxon>
        <taxon>malvids</taxon>
        <taxon>Malvales</taxon>
        <taxon>Malvaceae</taxon>
        <taxon>Malvoideae</taxon>
        <taxon>Gossypium</taxon>
    </lineage>
</organism>
<dbReference type="PANTHER" id="PTHR23077:SF171">
    <property type="entry name" value="NUCLEAR VALOSIN-CONTAINING PROTEIN-LIKE"/>
    <property type="match status" value="1"/>
</dbReference>
<evidence type="ECO:0000313" key="7">
    <source>
        <dbReference type="EMBL" id="KAK5846955.1"/>
    </source>
</evidence>
<dbReference type="SUPFAM" id="SSF57997">
    <property type="entry name" value="Tropomyosin"/>
    <property type="match status" value="1"/>
</dbReference>
<evidence type="ECO:0000313" key="8">
    <source>
        <dbReference type="Proteomes" id="UP001358586"/>
    </source>
</evidence>
<name>A0ABR0R5T8_GOSAR</name>
<feature type="coiled-coil region" evidence="4">
    <location>
        <begin position="751"/>
        <end position="782"/>
    </location>
</feature>
<dbReference type="Gene3D" id="3.40.50.300">
    <property type="entry name" value="P-loop containing nucleotide triphosphate hydrolases"/>
    <property type="match status" value="2"/>
</dbReference>
<dbReference type="Gene3D" id="1.10.287.1490">
    <property type="match status" value="1"/>
</dbReference>
<feature type="compositionally biased region" description="Polar residues" evidence="5">
    <location>
        <begin position="479"/>
        <end position="498"/>
    </location>
</feature>
<gene>
    <name evidence="7" type="ORF">PVK06_003256</name>
</gene>
<dbReference type="InterPro" id="IPR011684">
    <property type="entry name" value="NAB"/>
</dbReference>
<dbReference type="InterPro" id="IPR050168">
    <property type="entry name" value="AAA_ATPase_domain"/>
</dbReference>
<dbReference type="Gene3D" id="3.10.330.10">
    <property type="match status" value="1"/>
</dbReference>
<dbReference type="InterPro" id="IPR003959">
    <property type="entry name" value="ATPase_AAA_core"/>
</dbReference>
<evidence type="ECO:0000256" key="2">
    <source>
        <dbReference type="ARBA" id="ARBA00022840"/>
    </source>
</evidence>
<dbReference type="SUPFAM" id="SSF52540">
    <property type="entry name" value="P-loop containing nucleoside triphosphate hydrolases"/>
    <property type="match status" value="2"/>
</dbReference>
<dbReference type="Pfam" id="PF17862">
    <property type="entry name" value="AAA_lid_3"/>
    <property type="match status" value="1"/>
</dbReference>
<dbReference type="InterPro" id="IPR027417">
    <property type="entry name" value="P-loop_NTPase"/>
</dbReference>
<keyword evidence="2" id="KW-0067">ATP-binding</keyword>
<dbReference type="PROSITE" id="PS51774">
    <property type="entry name" value="NAB"/>
    <property type="match status" value="1"/>
</dbReference>
<dbReference type="Pfam" id="PF00004">
    <property type="entry name" value="AAA"/>
    <property type="match status" value="2"/>
</dbReference>
<dbReference type="SUPFAM" id="SSF54585">
    <property type="entry name" value="Cdc48 domain 2-like"/>
    <property type="match status" value="1"/>
</dbReference>
<evidence type="ECO:0000256" key="4">
    <source>
        <dbReference type="SAM" id="Coils"/>
    </source>
</evidence>
<evidence type="ECO:0000259" key="6">
    <source>
        <dbReference type="PROSITE" id="PS51774"/>
    </source>
</evidence>
<feature type="domain" description="NAB" evidence="6">
    <location>
        <begin position="388"/>
        <end position="468"/>
    </location>
</feature>